<protein>
    <submittedName>
        <fullName evidence="2">DUF2982 domain-containing protein</fullName>
    </submittedName>
</protein>
<organism evidence="2 3">
    <name type="scientific">Corallincola platygyrae</name>
    <dbReference type="NCBI Taxonomy" id="1193278"/>
    <lineage>
        <taxon>Bacteria</taxon>
        <taxon>Pseudomonadati</taxon>
        <taxon>Pseudomonadota</taxon>
        <taxon>Gammaproteobacteria</taxon>
        <taxon>Alteromonadales</taxon>
        <taxon>Psychromonadaceae</taxon>
        <taxon>Corallincola</taxon>
    </lineage>
</organism>
<feature type="transmembrane region" description="Helical" evidence="1">
    <location>
        <begin position="27"/>
        <end position="45"/>
    </location>
</feature>
<gene>
    <name evidence="2" type="ORF">ACFSJ3_04105</name>
</gene>
<dbReference type="RefSeq" id="WP_345338314.1">
    <property type="nucleotide sequence ID" value="NZ_BAABLI010000005.1"/>
</dbReference>
<feature type="transmembrane region" description="Helical" evidence="1">
    <location>
        <begin position="51"/>
        <end position="69"/>
    </location>
</feature>
<evidence type="ECO:0000313" key="2">
    <source>
        <dbReference type="EMBL" id="MFD2095156.1"/>
    </source>
</evidence>
<proteinExistence type="predicted"/>
<keyword evidence="3" id="KW-1185">Reference proteome</keyword>
<dbReference type="EMBL" id="JBHUHT010000008">
    <property type="protein sequence ID" value="MFD2095156.1"/>
    <property type="molecule type" value="Genomic_DNA"/>
</dbReference>
<evidence type="ECO:0000256" key="1">
    <source>
        <dbReference type="SAM" id="Phobius"/>
    </source>
</evidence>
<dbReference type="InterPro" id="IPR021367">
    <property type="entry name" value="DUF2982"/>
</dbReference>
<keyword evidence="1" id="KW-1133">Transmembrane helix</keyword>
<keyword evidence="1" id="KW-0812">Transmembrane</keyword>
<comment type="caution">
    <text evidence="2">The sequence shown here is derived from an EMBL/GenBank/DDBJ whole genome shotgun (WGS) entry which is preliminary data.</text>
</comment>
<reference evidence="3" key="1">
    <citation type="journal article" date="2019" name="Int. J. Syst. Evol. Microbiol.">
        <title>The Global Catalogue of Microorganisms (GCM) 10K type strain sequencing project: providing services to taxonomists for standard genome sequencing and annotation.</title>
        <authorList>
            <consortium name="The Broad Institute Genomics Platform"/>
            <consortium name="The Broad Institute Genome Sequencing Center for Infectious Disease"/>
            <person name="Wu L."/>
            <person name="Ma J."/>
        </authorList>
    </citation>
    <scope>NUCLEOTIDE SEQUENCE [LARGE SCALE GENOMIC DNA]</scope>
    <source>
        <strain evidence="3">CGMCC 1.10992</strain>
    </source>
</reference>
<sequence length="235" mass="26495">MEQSLESLDSLDTIEIQPVVNRFGPTLTLLGGSAALLVILALSLVDGLPKLPFYVMLGGALFTLLLGILKCNEPKVSLRLCPNYLQFFHKHGQWTLKWEDIQRIDVPKLGISENYEALNYVGLKLSSHHLILSNISLRLARSILLEQRPVLMQAIKSDCPDGTCPTDLLFEADEFTDEQGEHYNGLLAMLGHRMAHLRQMLGFDLYLPATALDRPLEEFVTLLRRYHSQVQQQDA</sequence>
<dbReference type="Proteomes" id="UP001597380">
    <property type="component" value="Unassembled WGS sequence"/>
</dbReference>
<accession>A0ABW4XKE1</accession>
<dbReference type="Pfam" id="PF11201">
    <property type="entry name" value="DUF2982"/>
    <property type="match status" value="1"/>
</dbReference>
<evidence type="ECO:0000313" key="3">
    <source>
        <dbReference type="Proteomes" id="UP001597380"/>
    </source>
</evidence>
<name>A0ABW4XKE1_9GAMM</name>
<keyword evidence="1" id="KW-0472">Membrane</keyword>